<dbReference type="Pfam" id="PF13302">
    <property type="entry name" value="Acetyltransf_3"/>
    <property type="match status" value="1"/>
</dbReference>
<dbReference type="SUPFAM" id="SSF55729">
    <property type="entry name" value="Acyl-CoA N-acyltransferases (Nat)"/>
    <property type="match status" value="1"/>
</dbReference>
<name>A0ABU9GVV1_9GAMM</name>
<dbReference type="Gene3D" id="3.40.630.30">
    <property type="match status" value="1"/>
</dbReference>
<dbReference type="EMBL" id="JBAKAW010000001">
    <property type="protein sequence ID" value="MEL0653663.1"/>
    <property type="molecule type" value="Genomic_DNA"/>
</dbReference>
<comment type="caution">
    <text evidence="2">The sequence shown here is derived from an EMBL/GenBank/DDBJ whole genome shotgun (WGS) entry which is preliminary data.</text>
</comment>
<dbReference type="Proteomes" id="UP001371391">
    <property type="component" value="Unassembled WGS sequence"/>
</dbReference>
<dbReference type="RefSeq" id="WP_341601241.1">
    <property type="nucleotide sequence ID" value="NZ_JBAKAW010000001.1"/>
</dbReference>
<evidence type="ECO:0000313" key="3">
    <source>
        <dbReference type="Proteomes" id="UP001371391"/>
    </source>
</evidence>
<dbReference type="GO" id="GO:0016740">
    <property type="term" value="F:transferase activity"/>
    <property type="evidence" value="ECO:0007669"/>
    <property type="project" value="UniProtKB-KW"/>
</dbReference>
<feature type="domain" description="N-acetyltransferase" evidence="1">
    <location>
        <begin position="11"/>
        <end position="171"/>
    </location>
</feature>
<protein>
    <submittedName>
        <fullName evidence="2">GNAT family protein</fullName>
        <ecNumber evidence="2">2.-.-.-</ecNumber>
    </submittedName>
</protein>
<keyword evidence="2" id="KW-0808">Transferase</keyword>
<sequence length="194" mass="22192">MSFPTLETNRLRLNQLSKEDSNSLFELFSDNSVVEYYDLEAFTELSQASHLIEFFNARFKENSGIRWAIRLKETDQLIGTCGFNTWSPKMKNAVIGYDLLPKYWGKGFSTEAVHRIVKAAFSGDLSCGKLNRIQGDTVLGNSASESLLLKVGFKEEGIRRQSGYWKNQFHDLKCFGLIHSEYSEIRQVRIITNS</sequence>
<gene>
    <name evidence="2" type="ORF">V6257_01330</name>
</gene>
<evidence type="ECO:0000313" key="2">
    <source>
        <dbReference type="EMBL" id="MEL0653663.1"/>
    </source>
</evidence>
<reference evidence="2 3" key="1">
    <citation type="submission" date="2024-02" db="EMBL/GenBank/DDBJ databases">
        <title>Bacteria isolated from the canopy kelp, Nereocystis luetkeana.</title>
        <authorList>
            <person name="Pfister C.A."/>
            <person name="Younker I.T."/>
            <person name="Light S.H."/>
        </authorList>
    </citation>
    <scope>NUCLEOTIDE SEQUENCE [LARGE SCALE GENOMIC DNA]</scope>
    <source>
        <strain evidence="2 3">TI.1.03</strain>
    </source>
</reference>
<dbReference type="PANTHER" id="PTHR43792">
    <property type="entry name" value="GNAT FAMILY, PUTATIVE (AFU_ORTHOLOGUE AFUA_3G00765)-RELATED-RELATED"/>
    <property type="match status" value="1"/>
</dbReference>
<dbReference type="PANTHER" id="PTHR43792:SF9">
    <property type="entry name" value="RIBOSOMAL-PROTEIN-ALANINE ACETYLTRANSFERASE"/>
    <property type="match status" value="1"/>
</dbReference>
<dbReference type="InterPro" id="IPR000182">
    <property type="entry name" value="GNAT_dom"/>
</dbReference>
<accession>A0ABU9GVV1</accession>
<organism evidence="2 3">
    <name type="scientific">Pseudoalteromonas issachenkonii</name>
    <dbReference type="NCBI Taxonomy" id="152297"/>
    <lineage>
        <taxon>Bacteria</taxon>
        <taxon>Pseudomonadati</taxon>
        <taxon>Pseudomonadota</taxon>
        <taxon>Gammaproteobacteria</taxon>
        <taxon>Alteromonadales</taxon>
        <taxon>Pseudoalteromonadaceae</taxon>
        <taxon>Pseudoalteromonas</taxon>
    </lineage>
</organism>
<evidence type="ECO:0000259" key="1">
    <source>
        <dbReference type="PROSITE" id="PS51186"/>
    </source>
</evidence>
<dbReference type="EC" id="2.-.-.-" evidence="2"/>
<dbReference type="InterPro" id="IPR016181">
    <property type="entry name" value="Acyl_CoA_acyltransferase"/>
</dbReference>
<proteinExistence type="predicted"/>
<dbReference type="InterPro" id="IPR051531">
    <property type="entry name" value="N-acetyltransferase"/>
</dbReference>
<keyword evidence="3" id="KW-1185">Reference proteome</keyword>
<dbReference type="PROSITE" id="PS51186">
    <property type="entry name" value="GNAT"/>
    <property type="match status" value="1"/>
</dbReference>